<dbReference type="GO" id="GO:0042626">
    <property type="term" value="F:ATPase-coupled transmembrane transporter activity"/>
    <property type="evidence" value="ECO:0007669"/>
    <property type="project" value="TreeGrafter"/>
</dbReference>
<gene>
    <name evidence="6" type="ORF">FQ775_09855</name>
</gene>
<reference evidence="6" key="1">
    <citation type="submission" date="2020-04" db="EMBL/GenBank/DDBJ databases">
        <title>Nitratireductor sp. nov. isolated from mangrove soil.</title>
        <authorList>
            <person name="Ye Y."/>
        </authorList>
    </citation>
    <scope>NUCLEOTIDE SEQUENCE</scope>
    <source>
        <strain evidence="6">SY7</strain>
    </source>
</reference>
<evidence type="ECO:0000259" key="5">
    <source>
        <dbReference type="PROSITE" id="PS50893"/>
    </source>
</evidence>
<dbReference type="Gene3D" id="3.40.50.300">
    <property type="entry name" value="P-loop containing nucleotide triphosphate hydrolases"/>
    <property type="match status" value="2"/>
</dbReference>
<dbReference type="InterPro" id="IPR003439">
    <property type="entry name" value="ABC_transporter-like_ATP-bd"/>
</dbReference>
<evidence type="ECO:0000256" key="3">
    <source>
        <dbReference type="ARBA" id="ARBA00022741"/>
    </source>
</evidence>
<dbReference type="SMART" id="SM00382">
    <property type="entry name" value="AAA"/>
    <property type="match status" value="2"/>
</dbReference>
<keyword evidence="4 6" id="KW-0067">ATP-binding</keyword>
<dbReference type="CDD" id="cd03225">
    <property type="entry name" value="ABC_cobalt_CbiO_domain1"/>
    <property type="match status" value="2"/>
</dbReference>
<keyword evidence="7" id="KW-1185">Reference proteome</keyword>
<dbReference type="GO" id="GO:0016887">
    <property type="term" value="F:ATP hydrolysis activity"/>
    <property type="evidence" value="ECO:0007669"/>
    <property type="project" value="InterPro"/>
</dbReference>
<keyword evidence="3" id="KW-0547">Nucleotide-binding</keyword>
<feature type="domain" description="ABC transporter" evidence="5">
    <location>
        <begin position="24"/>
        <end position="263"/>
    </location>
</feature>
<protein>
    <submittedName>
        <fullName evidence="6">ATP-binding cassette domain-containing protein</fullName>
    </submittedName>
</protein>
<organism evidence="6 7">
    <name type="scientific">Nitratireductor mangrovi</name>
    <dbReference type="NCBI Taxonomy" id="2599600"/>
    <lineage>
        <taxon>Bacteria</taxon>
        <taxon>Pseudomonadati</taxon>
        <taxon>Pseudomonadota</taxon>
        <taxon>Alphaproteobacteria</taxon>
        <taxon>Hyphomicrobiales</taxon>
        <taxon>Phyllobacteriaceae</taxon>
        <taxon>Nitratireductor</taxon>
    </lineage>
</organism>
<dbReference type="RefSeq" id="WP_167813106.1">
    <property type="nucleotide sequence ID" value="NZ_CP042301.2"/>
</dbReference>
<dbReference type="SUPFAM" id="SSF52540">
    <property type="entry name" value="P-loop containing nucleoside triphosphate hydrolases"/>
    <property type="match status" value="2"/>
</dbReference>
<dbReference type="PROSITE" id="PS00211">
    <property type="entry name" value="ABC_TRANSPORTER_1"/>
    <property type="match status" value="2"/>
</dbReference>
<evidence type="ECO:0000313" key="6">
    <source>
        <dbReference type="EMBL" id="QDZ00660.2"/>
    </source>
</evidence>
<keyword evidence="2" id="KW-0813">Transport</keyword>
<evidence type="ECO:0000256" key="1">
    <source>
        <dbReference type="ARBA" id="ARBA00005417"/>
    </source>
</evidence>
<sequence>MTGVLRQPEPAAPPAAPAADCEVARFEDFAVRYPYAGARAVGPVDLALRPGEHVLLLGASGSGKSTLLLGLTGLVPASIPATVEGRVELFGVDVAGSRPSDGAGRVAQFFQDADQTLCGMRVVDEIAFAAENLAWPETAIHAAVDRAMAAVGLPASFRNRRSATLSGGEKQLVALAATLMPDAPLIVCDEPAASLSPAAASRLHALLGRRRPDRTVLVVDHRLDGLVEAIDRVIVLDEGRVIAEGEPRSLFRDHHATLERLGIWSPLASGLDAELTRQGLAPEVAPLSLEEALTPLDPALLAPEKLARAREAVAAFVTRHQPPAVGEGEGDIVAALDGASCAPFLGPVVLERVDLTIRAGEVVGLLGANGAGKSTLGFVLAGLLRPKAGRRSGATGVVSFQNPEVQFTAGTVAEEVERAAAGGGDAIPAAILAEWGLSALAARHPFELSQGEKRRLALAMVAADRRARLVVLDEPLAGLDRRGAAIVAAAIEAFRAEGRAVVVVTHDMDFAFSTCRRAVLLGDGRILADGPAASLLRDEGLLAAAGLAPPRILPALDWLERAG</sequence>
<dbReference type="KEGG" id="niy:FQ775_09855"/>
<name>A0A5B8KYY9_9HYPH</name>
<proteinExistence type="inferred from homology"/>
<dbReference type="PANTHER" id="PTHR43553">
    <property type="entry name" value="HEAVY METAL TRANSPORTER"/>
    <property type="match status" value="1"/>
</dbReference>
<accession>A0A5B8KYY9</accession>
<evidence type="ECO:0000256" key="4">
    <source>
        <dbReference type="ARBA" id="ARBA00022840"/>
    </source>
</evidence>
<dbReference type="Pfam" id="PF00005">
    <property type="entry name" value="ABC_tran"/>
    <property type="match status" value="2"/>
</dbReference>
<evidence type="ECO:0000313" key="7">
    <source>
        <dbReference type="Proteomes" id="UP000321389"/>
    </source>
</evidence>
<dbReference type="InterPro" id="IPR050095">
    <property type="entry name" value="ECF_ABC_transporter_ATP-bd"/>
</dbReference>
<dbReference type="InterPro" id="IPR015856">
    <property type="entry name" value="ABC_transpr_CbiO/EcfA_su"/>
</dbReference>
<dbReference type="GO" id="GO:0043190">
    <property type="term" value="C:ATP-binding cassette (ABC) transporter complex"/>
    <property type="evidence" value="ECO:0007669"/>
    <property type="project" value="TreeGrafter"/>
</dbReference>
<feature type="domain" description="ABC transporter" evidence="5">
    <location>
        <begin position="334"/>
        <end position="548"/>
    </location>
</feature>
<dbReference type="EMBL" id="CP042301">
    <property type="protein sequence ID" value="QDZ00660.2"/>
    <property type="molecule type" value="Genomic_DNA"/>
</dbReference>
<dbReference type="AlphaFoldDB" id="A0A5B8KYY9"/>
<dbReference type="InterPro" id="IPR027417">
    <property type="entry name" value="P-loop_NTPase"/>
</dbReference>
<dbReference type="GO" id="GO:0005524">
    <property type="term" value="F:ATP binding"/>
    <property type="evidence" value="ECO:0007669"/>
    <property type="project" value="UniProtKB-KW"/>
</dbReference>
<dbReference type="PROSITE" id="PS50893">
    <property type="entry name" value="ABC_TRANSPORTER_2"/>
    <property type="match status" value="2"/>
</dbReference>
<dbReference type="Proteomes" id="UP000321389">
    <property type="component" value="Chromosome"/>
</dbReference>
<evidence type="ECO:0000256" key="2">
    <source>
        <dbReference type="ARBA" id="ARBA00022448"/>
    </source>
</evidence>
<dbReference type="InterPro" id="IPR017871">
    <property type="entry name" value="ABC_transporter-like_CS"/>
</dbReference>
<dbReference type="PANTHER" id="PTHR43553:SF24">
    <property type="entry name" value="ENERGY-COUPLING FACTOR TRANSPORTER ATP-BINDING PROTEIN ECFA1"/>
    <property type="match status" value="1"/>
</dbReference>
<dbReference type="InterPro" id="IPR003593">
    <property type="entry name" value="AAA+_ATPase"/>
</dbReference>
<comment type="similarity">
    <text evidence="1">Belongs to the ABC transporter superfamily.</text>
</comment>